<evidence type="ECO:0000256" key="1">
    <source>
        <dbReference type="SAM" id="Phobius"/>
    </source>
</evidence>
<evidence type="ECO:0000313" key="4">
    <source>
        <dbReference type="Proteomes" id="UP000189933"/>
    </source>
</evidence>
<keyword evidence="1" id="KW-0472">Membrane</keyword>
<dbReference type="Proteomes" id="UP000189933">
    <property type="component" value="Unassembled WGS sequence"/>
</dbReference>
<feature type="transmembrane region" description="Helical" evidence="1">
    <location>
        <begin position="58"/>
        <end position="81"/>
    </location>
</feature>
<dbReference type="RefSeq" id="WP_078665779.1">
    <property type="nucleotide sequence ID" value="NZ_FUXM01000020.1"/>
</dbReference>
<feature type="transmembrane region" description="Helical" evidence="1">
    <location>
        <begin position="118"/>
        <end position="141"/>
    </location>
</feature>
<proteinExistence type="predicted"/>
<evidence type="ECO:0000313" key="3">
    <source>
        <dbReference type="EMBL" id="SKA05354.1"/>
    </source>
</evidence>
<dbReference type="OrthoDB" id="9779080at2"/>
<evidence type="ECO:0000259" key="2">
    <source>
        <dbReference type="Pfam" id="PF07670"/>
    </source>
</evidence>
<dbReference type="InterPro" id="IPR011642">
    <property type="entry name" value="Gate_dom"/>
</dbReference>
<gene>
    <name evidence="3" type="ORF">SAMN02745885_01737</name>
</gene>
<organism evidence="3 4">
    <name type="scientific">Carboxydocella sporoproducens DSM 16521</name>
    <dbReference type="NCBI Taxonomy" id="1121270"/>
    <lineage>
        <taxon>Bacteria</taxon>
        <taxon>Bacillati</taxon>
        <taxon>Bacillota</taxon>
        <taxon>Clostridia</taxon>
        <taxon>Eubacteriales</taxon>
        <taxon>Clostridiales Family XVI. Incertae Sedis</taxon>
        <taxon>Carboxydocella</taxon>
    </lineage>
</organism>
<dbReference type="Pfam" id="PF07670">
    <property type="entry name" value="Gate"/>
    <property type="match status" value="1"/>
</dbReference>
<keyword evidence="4" id="KW-1185">Reference proteome</keyword>
<feature type="transmembrane region" description="Helical" evidence="1">
    <location>
        <begin position="12"/>
        <end position="32"/>
    </location>
</feature>
<dbReference type="EMBL" id="FUXM01000020">
    <property type="protein sequence ID" value="SKA05354.1"/>
    <property type="molecule type" value="Genomic_DNA"/>
</dbReference>
<feature type="domain" description="Nucleoside transporter/FeoB GTPase Gate" evidence="2">
    <location>
        <begin position="16"/>
        <end position="106"/>
    </location>
</feature>
<keyword evidence="1" id="KW-0812">Transmembrane</keyword>
<feature type="transmembrane region" description="Helical" evidence="1">
    <location>
        <begin position="93"/>
        <end position="112"/>
    </location>
</feature>
<name>A0A1T4QNS8_9FIRM</name>
<accession>A0A1T4QNS8</accession>
<protein>
    <submittedName>
        <fullName evidence="3">Nucleoside recognition</fullName>
    </submittedName>
</protein>
<reference evidence="4" key="1">
    <citation type="submission" date="2017-02" db="EMBL/GenBank/DDBJ databases">
        <authorList>
            <person name="Varghese N."/>
            <person name="Submissions S."/>
        </authorList>
    </citation>
    <scope>NUCLEOTIDE SEQUENCE [LARGE SCALE GENOMIC DNA]</scope>
    <source>
        <strain evidence="4">DSM 16521</strain>
    </source>
</reference>
<dbReference type="AlphaFoldDB" id="A0A1T4QNS8"/>
<keyword evidence="1" id="KW-1133">Transmembrane helix</keyword>
<sequence>METILSIGMGSLRLIWDVAVIVIPIMLVLEILKDLKWLDIAAGWLAPALGKIHLSRAAALPLLVGLVFGIAYGAGVIIAAAREGELSRKDLHLLSIFLVLNHAIIEDTLLFARIGASGWLLLTARTVMAIIVTWMVGKWLLKEEQSWENSSM</sequence>